<keyword evidence="6" id="KW-1185">Reference proteome</keyword>
<comment type="similarity">
    <text evidence="2">Belongs to the IucA/IucC family.</text>
</comment>
<dbReference type="Proteomes" id="UP000831787">
    <property type="component" value="Chromosome"/>
</dbReference>
<reference evidence="5 6" key="1">
    <citation type="submission" date="2022-04" db="EMBL/GenBank/DDBJ databases">
        <title>Halobacillus sp. isolated from saltern.</title>
        <authorList>
            <person name="Won M."/>
            <person name="Lee C.-M."/>
            <person name="Woen H.-Y."/>
            <person name="Kwon S.-W."/>
        </authorList>
    </citation>
    <scope>NUCLEOTIDE SEQUENCE [LARGE SCALE GENOMIC DNA]</scope>
    <source>
        <strain evidence="5 6">SSBR10-3</strain>
    </source>
</reference>
<evidence type="ECO:0000256" key="1">
    <source>
        <dbReference type="ARBA" id="ARBA00004924"/>
    </source>
</evidence>
<evidence type="ECO:0000259" key="4">
    <source>
        <dbReference type="Pfam" id="PF06276"/>
    </source>
</evidence>
<evidence type="ECO:0000313" key="6">
    <source>
        <dbReference type="Proteomes" id="UP000831787"/>
    </source>
</evidence>
<proteinExistence type="inferred from homology"/>
<evidence type="ECO:0000256" key="2">
    <source>
        <dbReference type="ARBA" id="ARBA00007832"/>
    </source>
</evidence>
<evidence type="ECO:0000259" key="3">
    <source>
        <dbReference type="Pfam" id="PF04183"/>
    </source>
</evidence>
<dbReference type="Gene3D" id="1.10.510.40">
    <property type="match status" value="1"/>
</dbReference>
<gene>
    <name evidence="5" type="ORF">MUN89_19005</name>
</gene>
<evidence type="ECO:0000313" key="5">
    <source>
        <dbReference type="EMBL" id="UOQ43931.1"/>
    </source>
</evidence>
<feature type="domain" description="Aerobactin siderophore biosynthesis IucA/IucC N-terminal" evidence="3">
    <location>
        <begin position="150"/>
        <end position="382"/>
    </location>
</feature>
<dbReference type="InterPro" id="IPR007310">
    <property type="entry name" value="Aerobactin_biosyn_IucA/IucC_N"/>
</dbReference>
<protein>
    <submittedName>
        <fullName evidence="5">IucA/IucC family siderophore biosynthesis protein</fullName>
    </submittedName>
</protein>
<feature type="domain" description="Aerobactin siderophore biosynthesis IucA/IucC-like C-terminal" evidence="4">
    <location>
        <begin position="413"/>
        <end position="571"/>
    </location>
</feature>
<dbReference type="Pfam" id="PF04183">
    <property type="entry name" value="IucA_IucC"/>
    <property type="match status" value="1"/>
</dbReference>
<dbReference type="InterPro" id="IPR022770">
    <property type="entry name" value="IucA/IucC-like_C"/>
</dbReference>
<dbReference type="Pfam" id="PF06276">
    <property type="entry name" value="FhuF"/>
    <property type="match status" value="1"/>
</dbReference>
<dbReference type="PANTHER" id="PTHR34384:SF5">
    <property type="entry name" value="L-2,3-DIAMINOPROPANOATE--CITRATE LIGASE"/>
    <property type="match status" value="1"/>
</dbReference>
<dbReference type="InterPro" id="IPR037455">
    <property type="entry name" value="LucA/IucC-like"/>
</dbReference>
<dbReference type="RefSeq" id="WP_244709479.1">
    <property type="nucleotide sequence ID" value="NZ_CP095073.1"/>
</dbReference>
<organism evidence="5 6">
    <name type="scientific">Halobacillus salinarum</name>
    <dbReference type="NCBI Taxonomy" id="2932257"/>
    <lineage>
        <taxon>Bacteria</taxon>
        <taxon>Bacillati</taxon>
        <taxon>Bacillota</taxon>
        <taxon>Bacilli</taxon>
        <taxon>Bacillales</taxon>
        <taxon>Bacillaceae</taxon>
        <taxon>Halobacillus</taxon>
    </lineage>
</organism>
<comment type="pathway">
    <text evidence="1">Siderophore biosynthesis.</text>
</comment>
<sequence>MINAKELAEKATIQSFLNCYLRETGNYRELHEHENSIPVPASEEIAGIAASKLEHQKIELIIPIKYWSLTDRHLFHFPIYYRGEKEDNLIPVDYVTLISLIIKELQIENDGTLAEDELMLRAILSCQKIKTYVAERKEDSDKLCDEDFEYIEAEQSLIFGHLLHPTPKSRQGLTEREDEVYSPERKGEFQLDYFCVNKSLVVEDSSTDTTAHEIIFEELKMDASVNQKWLNQLYAGGEEVLIPVHPLQAKHLLQQSEVQEQIEAGMLTYLGPLGKIFTATSSFRTVYSQTSKYMYKFSVPIKITNSLRVNQPKELARGVEVSRLMNTRLGDELEENFPDFHIIKDPAYVYLTDGLAGFEVVIRENPFFEARRQSSLVAALCQDHAYGGGTRIASIINSIAVRENRQLEAVSLDWFEKYLDITLEPLLWLFHTYGIALEAHQQNSVIALEQGYPSKFYYRDNQGYYFKESTVDKLFDLLPNLNEQSDTICSDAVAEERLRYYFFFNHLFGLINGFGSNGLIAESKLLEALRSRLERHRELQKSPELLKSLLEMDKLPCKANLLTRFYDMDELVGPLESQSVYASVSNPLVKKVKVNHGL</sequence>
<accession>A0ABY4EPB4</accession>
<dbReference type="EMBL" id="CP095073">
    <property type="protein sequence ID" value="UOQ43931.1"/>
    <property type="molecule type" value="Genomic_DNA"/>
</dbReference>
<name>A0ABY4EPB4_9BACI</name>
<dbReference type="PANTHER" id="PTHR34384">
    <property type="entry name" value="L-2,3-DIAMINOPROPANOATE--CITRATE LIGASE"/>
    <property type="match status" value="1"/>
</dbReference>